<keyword evidence="1" id="KW-1133">Transmembrane helix</keyword>
<evidence type="ECO:0000256" key="1">
    <source>
        <dbReference type="SAM" id="Phobius"/>
    </source>
</evidence>
<protein>
    <submittedName>
        <fullName evidence="2">Uncharacterized protein</fullName>
    </submittedName>
</protein>
<comment type="caution">
    <text evidence="2">The sequence shown here is derived from an EMBL/GenBank/DDBJ whole genome shotgun (WGS) entry which is preliminary data.</text>
</comment>
<dbReference type="EMBL" id="RBAN01000003">
    <property type="protein sequence ID" value="RKN54227.1"/>
    <property type="molecule type" value="Genomic_DNA"/>
</dbReference>
<organism evidence="2 3">
    <name type="scientific">Micromonospora costi</name>
    <dbReference type="NCBI Taxonomy" id="1530042"/>
    <lineage>
        <taxon>Bacteria</taxon>
        <taxon>Bacillati</taxon>
        <taxon>Actinomycetota</taxon>
        <taxon>Actinomycetes</taxon>
        <taxon>Micromonosporales</taxon>
        <taxon>Micromonosporaceae</taxon>
        <taxon>Micromonospora</taxon>
    </lineage>
</organism>
<evidence type="ECO:0000313" key="2">
    <source>
        <dbReference type="EMBL" id="RKN54227.1"/>
    </source>
</evidence>
<keyword evidence="1" id="KW-0812">Transmembrane</keyword>
<keyword evidence="1" id="KW-0472">Membrane</keyword>
<keyword evidence="3" id="KW-1185">Reference proteome</keyword>
<accession>A0A3B0A4J0</accession>
<dbReference type="AlphaFoldDB" id="A0A3B0A4J0"/>
<evidence type="ECO:0000313" key="3">
    <source>
        <dbReference type="Proteomes" id="UP000279968"/>
    </source>
</evidence>
<feature type="transmembrane region" description="Helical" evidence="1">
    <location>
        <begin position="43"/>
        <end position="64"/>
    </location>
</feature>
<dbReference type="OrthoDB" id="4869193at2"/>
<proteinExistence type="predicted"/>
<dbReference type="RefSeq" id="WP_120780953.1">
    <property type="nucleotide sequence ID" value="NZ_JBHLUP010000001.1"/>
</dbReference>
<sequence>MIPTLILFGVVAGRWWRLALAVAALLWPVLLVATGAMGVGPELLGAAVLAVANTAVGVLVHQGVRWAVRSVRRSGA</sequence>
<gene>
    <name evidence="2" type="ORF">D7193_19620</name>
</gene>
<reference evidence="2 3" key="1">
    <citation type="journal article" date="2015" name="Int. J. Syst. Evol. Microbiol.">
        <title>Micromonospora costi sp. nov., isolated from a leaf of Costus speciosus.</title>
        <authorList>
            <person name="Thawai C."/>
        </authorList>
    </citation>
    <scope>NUCLEOTIDE SEQUENCE [LARGE SCALE GENOMIC DNA]</scope>
    <source>
        <strain evidence="2 3">CS1-12</strain>
    </source>
</reference>
<dbReference type="Proteomes" id="UP000279968">
    <property type="component" value="Unassembled WGS sequence"/>
</dbReference>
<name>A0A3B0A4J0_9ACTN</name>
<feature type="transmembrane region" description="Helical" evidence="1">
    <location>
        <begin position="15"/>
        <end position="37"/>
    </location>
</feature>